<reference evidence="2" key="1">
    <citation type="submission" date="2018-05" db="EMBL/GenBank/DDBJ databases">
        <authorList>
            <person name="Lanie J.A."/>
            <person name="Ng W.-L."/>
            <person name="Kazmierczak K.M."/>
            <person name="Andrzejewski T.M."/>
            <person name="Davidsen T.M."/>
            <person name="Wayne K.J."/>
            <person name="Tettelin H."/>
            <person name="Glass J.I."/>
            <person name="Rusch D."/>
            <person name="Podicherti R."/>
            <person name="Tsui H.-C.T."/>
            <person name="Winkler M.E."/>
        </authorList>
    </citation>
    <scope>NUCLEOTIDE SEQUENCE</scope>
</reference>
<feature type="non-terminal residue" evidence="2">
    <location>
        <position position="34"/>
    </location>
</feature>
<sequence length="34" mass="3700">MIDGERHEGDAKTQGDTLAQRRFGQGLENGLAEV</sequence>
<evidence type="ECO:0000256" key="1">
    <source>
        <dbReference type="SAM" id="MobiDB-lite"/>
    </source>
</evidence>
<proteinExistence type="predicted"/>
<evidence type="ECO:0000313" key="2">
    <source>
        <dbReference type="EMBL" id="SVC51095.1"/>
    </source>
</evidence>
<dbReference type="EMBL" id="UINC01095200">
    <property type="protein sequence ID" value="SVC51095.1"/>
    <property type="molecule type" value="Genomic_DNA"/>
</dbReference>
<protein>
    <submittedName>
        <fullName evidence="2">Uncharacterized protein</fullName>
    </submittedName>
</protein>
<name>A0A382MSJ1_9ZZZZ</name>
<organism evidence="2">
    <name type="scientific">marine metagenome</name>
    <dbReference type="NCBI Taxonomy" id="408172"/>
    <lineage>
        <taxon>unclassified sequences</taxon>
        <taxon>metagenomes</taxon>
        <taxon>ecological metagenomes</taxon>
    </lineage>
</organism>
<dbReference type="AlphaFoldDB" id="A0A382MSJ1"/>
<gene>
    <name evidence="2" type="ORF">METZ01_LOCUS303949</name>
</gene>
<feature type="compositionally biased region" description="Basic and acidic residues" evidence="1">
    <location>
        <begin position="1"/>
        <end position="13"/>
    </location>
</feature>
<accession>A0A382MSJ1</accession>
<feature type="region of interest" description="Disordered" evidence="1">
    <location>
        <begin position="1"/>
        <end position="34"/>
    </location>
</feature>